<name>A0A2D0MYK4_FLAN2</name>
<dbReference type="Proteomes" id="UP000223913">
    <property type="component" value="Unassembled WGS sequence"/>
</dbReference>
<dbReference type="GO" id="GO:0016491">
    <property type="term" value="F:oxidoreductase activity"/>
    <property type="evidence" value="ECO:0007669"/>
    <property type="project" value="InterPro"/>
</dbReference>
<keyword evidence="4" id="KW-0676">Redox-active center</keyword>
<evidence type="ECO:0000313" key="7">
    <source>
        <dbReference type="Proteomes" id="UP000223913"/>
    </source>
</evidence>
<dbReference type="OrthoDB" id="743079at2"/>
<evidence type="ECO:0000256" key="1">
    <source>
        <dbReference type="ARBA" id="ARBA00004196"/>
    </source>
</evidence>
<sequence length="329" mass="37807">MEAFNRQNSILIRSIQTTRVDQEKTDDLMTQLKSLDDERLGFLKQLEEENPLFGSIASLNTYLSFPHNGEAYDNELGYYAEEFFRFADFEKDIYSRIPWTYESFKGYATTLSSVGMEDDAHQLYIEKALNRIPEASATQKMAYAGVLAALKQKTHGNYVYFSDKFIETFQESDPEVTAQMKKELEDARSLMVGGTAPDFTQETPEGEMLTLSDLRGKVVLIDFWASWCGPCRKENPNVVRVYNQYKDKGFEILSVSLDNKKDRWLQAIEKDQLEWHHVSDLKGWSNEVAQTYDVHSIPQTILLDPEGKILARNLRGRSLEAKLAELFGQ</sequence>
<organism evidence="6 7">
    <name type="scientific">Flavilitoribacter nigricans (strain ATCC 23147 / DSM 23189 / NBRC 102662 / NCIMB 1420 / SS-2)</name>
    <name type="common">Lewinella nigricans</name>
    <dbReference type="NCBI Taxonomy" id="1122177"/>
    <lineage>
        <taxon>Bacteria</taxon>
        <taxon>Pseudomonadati</taxon>
        <taxon>Bacteroidota</taxon>
        <taxon>Saprospiria</taxon>
        <taxon>Saprospirales</taxon>
        <taxon>Lewinellaceae</taxon>
        <taxon>Flavilitoribacter</taxon>
    </lineage>
</organism>
<accession>A0A2D0MYK4</accession>
<dbReference type="InterPro" id="IPR013766">
    <property type="entry name" value="Thioredoxin_domain"/>
</dbReference>
<comment type="caution">
    <text evidence="6">The sequence shown here is derived from an EMBL/GenBank/DDBJ whole genome shotgun (WGS) entry which is preliminary data.</text>
</comment>
<dbReference type="CDD" id="cd02966">
    <property type="entry name" value="TlpA_like_family"/>
    <property type="match status" value="1"/>
</dbReference>
<protein>
    <recommendedName>
        <fullName evidence="5">Thioredoxin domain-containing protein</fullName>
    </recommendedName>
</protein>
<gene>
    <name evidence="6" type="ORF">CRP01_37745</name>
</gene>
<dbReference type="EMBL" id="PDUD01000057">
    <property type="protein sequence ID" value="PHN01335.1"/>
    <property type="molecule type" value="Genomic_DNA"/>
</dbReference>
<dbReference type="InterPro" id="IPR050553">
    <property type="entry name" value="Thioredoxin_ResA/DsbE_sf"/>
</dbReference>
<evidence type="ECO:0000256" key="2">
    <source>
        <dbReference type="ARBA" id="ARBA00022748"/>
    </source>
</evidence>
<dbReference type="PANTHER" id="PTHR42852">
    <property type="entry name" value="THIOL:DISULFIDE INTERCHANGE PROTEIN DSBE"/>
    <property type="match status" value="1"/>
</dbReference>
<dbReference type="SUPFAM" id="SSF52833">
    <property type="entry name" value="Thioredoxin-like"/>
    <property type="match status" value="1"/>
</dbReference>
<dbReference type="PANTHER" id="PTHR42852:SF6">
    <property type="entry name" value="THIOL:DISULFIDE INTERCHANGE PROTEIN DSBE"/>
    <property type="match status" value="1"/>
</dbReference>
<dbReference type="AlphaFoldDB" id="A0A2D0MYK4"/>
<feature type="domain" description="Thioredoxin" evidence="5">
    <location>
        <begin position="190"/>
        <end position="329"/>
    </location>
</feature>
<dbReference type="GO" id="GO:0016209">
    <property type="term" value="F:antioxidant activity"/>
    <property type="evidence" value="ECO:0007669"/>
    <property type="project" value="InterPro"/>
</dbReference>
<dbReference type="GO" id="GO:0030313">
    <property type="term" value="C:cell envelope"/>
    <property type="evidence" value="ECO:0007669"/>
    <property type="project" value="UniProtKB-SubCell"/>
</dbReference>
<dbReference type="InterPro" id="IPR000866">
    <property type="entry name" value="AhpC/TSA"/>
</dbReference>
<keyword evidence="3" id="KW-1015">Disulfide bond</keyword>
<comment type="subcellular location">
    <subcellularLocation>
        <location evidence="1">Cell envelope</location>
    </subcellularLocation>
</comment>
<dbReference type="PROSITE" id="PS51352">
    <property type="entry name" value="THIOREDOXIN_2"/>
    <property type="match status" value="1"/>
</dbReference>
<dbReference type="Gene3D" id="3.40.30.10">
    <property type="entry name" value="Glutaredoxin"/>
    <property type="match status" value="1"/>
</dbReference>
<dbReference type="PROSITE" id="PS00194">
    <property type="entry name" value="THIOREDOXIN_1"/>
    <property type="match status" value="1"/>
</dbReference>
<evidence type="ECO:0000313" key="6">
    <source>
        <dbReference type="EMBL" id="PHN01335.1"/>
    </source>
</evidence>
<evidence type="ECO:0000256" key="4">
    <source>
        <dbReference type="ARBA" id="ARBA00023284"/>
    </source>
</evidence>
<keyword evidence="7" id="KW-1185">Reference proteome</keyword>
<keyword evidence="2" id="KW-0201">Cytochrome c-type biogenesis</keyword>
<reference evidence="6 7" key="1">
    <citation type="submission" date="2017-10" db="EMBL/GenBank/DDBJ databases">
        <title>The draft genome sequence of Lewinella nigricans NBRC 102662.</title>
        <authorList>
            <person name="Wang K."/>
        </authorList>
    </citation>
    <scope>NUCLEOTIDE SEQUENCE [LARGE SCALE GENOMIC DNA]</scope>
    <source>
        <strain evidence="6 7">NBRC 102662</strain>
    </source>
</reference>
<dbReference type="InterPro" id="IPR036249">
    <property type="entry name" value="Thioredoxin-like_sf"/>
</dbReference>
<evidence type="ECO:0000259" key="5">
    <source>
        <dbReference type="PROSITE" id="PS51352"/>
    </source>
</evidence>
<dbReference type="Pfam" id="PF00578">
    <property type="entry name" value="AhpC-TSA"/>
    <property type="match status" value="1"/>
</dbReference>
<dbReference type="GO" id="GO:0017004">
    <property type="term" value="P:cytochrome complex assembly"/>
    <property type="evidence" value="ECO:0007669"/>
    <property type="project" value="UniProtKB-KW"/>
</dbReference>
<evidence type="ECO:0000256" key="3">
    <source>
        <dbReference type="ARBA" id="ARBA00023157"/>
    </source>
</evidence>
<proteinExistence type="predicted"/>
<dbReference type="InterPro" id="IPR017937">
    <property type="entry name" value="Thioredoxin_CS"/>
</dbReference>